<accession>A0A014P122</accession>
<feature type="transmembrane region" description="Helical" evidence="7">
    <location>
        <begin position="104"/>
        <end position="127"/>
    </location>
</feature>
<feature type="transmembrane region" description="Helical" evidence="7">
    <location>
        <begin position="225"/>
        <end position="248"/>
    </location>
</feature>
<dbReference type="HOGENOM" id="CLU_021993_0_0_1"/>
<feature type="transmembrane region" description="Helical" evidence="7">
    <location>
        <begin position="314"/>
        <end position="335"/>
    </location>
</feature>
<dbReference type="Pfam" id="PF07690">
    <property type="entry name" value="MFS_1"/>
    <property type="match status" value="1"/>
</dbReference>
<dbReference type="GO" id="GO:0016020">
    <property type="term" value="C:membrane"/>
    <property type="evidence" value="ECO:0007669"/>
    <property type="project" value="TreeGrafter"/>
</dbReference>
<evidence type="ECO:0000313" key="10">
    <source>
        <dbReference type="Proteomes" id="UP000030151"/>
    </source>
</evidence>
<dbReference type="InterPro" id="IPR036259">
    <property type="entry name" value="MFS_trans_sf"/>
</dbReference>
<dbReference type="OrthoDB" id="413079at2759"/>
<dbReference type="eggNOG" id="ENOG502QQA7">
    <property type="taxonomic scope" value="Eukaryota"/>
</dbReference>
<evidence type="ECO:0000256" key="5">
    <source>
        <dbReference type="ARBA" id="ARBA00022989"/>
    </source>
</evidence>
<evidence type="ECO:0000313" key="9">
    <source>
        <dbReference type="EMBL" id="EXU94912.1"/>
    </source>
</evidence>
<dbReference type="GO" id="GO:0022857">
    <property type="term" value="F:transmembrane transporter activity"/>
    <property type="evidence" value="ECO:0007669"/>
    <property type="project" value="InterPro"/>
</dbReference>
<feature type="transmembrane region" description="Helical" evidence="7">
    <location>
        <begin position="139"/>
        <end position="155"/>
    </location>
</feature>
<dbReference type="InterPro" id="IPR011701">
    <property type="entry name" value="MFS"/>
</dbReference>
<keyword evidence="3" id="KW-0813">Transport</keyword>
<feature type="transmembrane region" description="Helical" evidence="7">
    <location>
        <begin position="368"/>
        <end position="391"/>
    </location>
</feature>
<dbReference type="InterPro" id="IPR051788">
    <property type="entry name" value="MFS_Transporter"/>
</dbReference>
<dbReference type="PANTHER" id="PTHR23514:SF3">
    <property type="entry name" value="BYPASS OF STOP CODON PROTEIN 6"/>
    <property type="match status" value="1"/>
</dbReference>
<keyword evidence="6 7" id="KW-0472">Membrane</keyword>
<keyword evidence="4 7" id="KW-0812">Transmembrane</keyword>
<feature type="transmembrane region" description="Helical" evidence="7">
    <location>
        <begin position="72"/>
        <end position="92"/>
    </location>
</feature>
<dbReference type="AlphaFoldDB" id="A0A014P122"/>
<organism evidence="9 10">
    <name type="scientific">Metarhizium robertsii</name>
    <dbReference type="NCBI Taxonomy" id="568076"/>
    <lineage>
        <taxon>Eukaryota</taxon>
        <taxon>Fungi</taxon>
        <taxon>Dikarya</taxon>
        <taxon>Ascomycota</taxon>
        <taxon>Pezizomycotina</taxon>
        <taxon>Sordariomycetes</taxon>
        <taxon>Hypocreomycetidae</taxon>
        <taxon>Hypocreales</taxon>
        <taxon>Clavicipitaceae</taxon>
        <taxon>Metarhizium</taxon>
    </lineage>
</organism>
<evidence type="ECO:0000256" key="3">
    <source>
        <dbReference type="ARBA" id="ARBA00022448"/>
    </source>
</evidence>
<dbReference type="GO" id="GO:0012505">
    <property type="term" value="C:endomembrane system"/>
    <property type="evidence" value="ECO:0007669"/>
    <property type="project" value="UniProtKB-SubCell"/>
</dbReference>
<feature type="domain" description="Major facilitator superfamily (MFS) profile" evidence="8">
    <location>
        <begin position="74"/>
        <end position="460"/>
    </location>
</feature>
<feature type="transmembrane region" description="Helical" evidence="7">
    <location>
        <begin position="198"/>
        <end position="219"/>
    </location>
</feature>
<evidence type="ECO:0000256" key="4">
    <source>
        <dbReference type="ARBA" id="ARBA00022692"/>
    </source>
</evidence>
<evidence type="ECO:0000256" key="7">
    <source>
        <dbReference type="SAM" id="Phobius"/>
    </source>
</evidence>
<dbReference type="EMBL" id="JELW01000128">
    <property type="protein sequence ID" value="EXU94912.1"/>
    <property type="molecule type" value="Genomic_DNA"/>
</dbReference>
<dbReference type="FunFam" id="1.20.1250.20:FF:000286">
    <property type="entry name" value="MFS efflux transporter"/>
    <property type="match status" value="1"/>
</dbReference>
<feature type="transmembrane region" description="Helical" evidence="7">
    <location>
        <begin position="434"/>
        <end position="454"/>
    </location>
</feature>
<dbReference type="PANTHER" id="PTHR23514">
    <property type="entry name" value="BYPASS OF STOP CODON PROTEIN 6"/>
    <property type="match status" value="1"/>
</dbReference>
<name>A0A014P122_9HYPO</name>
<feature type="transmembrane region" description="Helical" evidence="7">
    <location>
        <begin position="342"/>
        <end position="362"/>
    </location>
</feature>
<dbReference type="InterPro" id="IPR020846">
    <property type="entry name" value="MFS_dom"/>
</dbReference>
<feature type="transmembrane region" description="Helical" evidence="7">
    <location>
        <begin position="403"/>
        <end position="428"/>
    </location>
</feature>
<proteinExistence type="inferred from homology"/>
<dbReference type="SUPFAM" id="SSF103473">
    <property type="entry name" value="MFS general substrate transporter"/>
    <property type="match status" value="1"/>
</dbReference>
<feature type="transmembrane region" description="Helical" evidence="7">
    <location>
        <begin position="161"/>
        <end position="186"/>
    </location>
</feature>
<feature type="transmembrane region" description="Helical" evidence="7">
    <location>
        <begin position="286"/>
        <end position="308"/>
    </location>
</feature>
<dbReference type="PROSITE" id="PS50850">
    <property type="entry name" value="MFS"/>
    <property type="match status" value="1"/>
</dbReference>
<evidence type="ECO:0000259" key="8">
    <source>
        <dbReference type="PROSITE" id="PS50850"/>
    </source>
</evidence>
<comment type="similarity">
    <text evidence="2">Belongs to the major facilitator superfamily.</text>
</comment>
<evidence type="ECO:0000256" key="6">
    <source>
        <dbReference type="ARBA" id="ARBA00023136"/>
    </source>
</evidence>
<sequence>MSATTTISAIELEQMPMPIEPAPAKQDIKQPNVRPDAASGSSCLVGANGGSEPCPHPAVPAAERWNESRTHVYRMAACFFSFLVMGANDSAYGPLLPYLEKYYGLTYIVVSLVFLSPFVGYVCSAILNNYLHHRVGQRGIAVICGACHAAAYTIIALHPPYIVLVFAFILAGFGNGVADAAWNAWVGNLANSSEVLGLLHACYGVGGAVSPTIATTLITKANLGWYSFYYIMIGMAGVEMVVLASAFWSSSGAEYRRIHSSESNRMGLSEALFCTPSARVTWVTAAFLLCYVGVEVALGGWIVIFMIRVRHGEAFASGMSAVGFWLGITAGRAVLGFVTPRVGVKLSTALYIVAAGALELIFWLVPQFYVSVVAVAFQGFFLGPMFPNAVLVAQKLLPRQHHVVVIGFAAAFGGCGAAVLPFLTGILAQAKGPMVLQPIVLALLAVMLGIWLCFPRVETKRE</sequence>
<gene>
    <name evidence="9" type="ORF">X797_012012</name>
</gene>
<evidence type="ECO:0000256" key="2">
    <source>
        <dbReference type="ARBA" id="ARBA00008335"/>
    </source>
</evidence>
<protein>
    <submittedName>
        <fullName evidence="9">MFS transporter</fullName>
    </submittedName>
</protein>
<dbReference type="Proteomes" id="UP000030151">
    <property type="component" value="Unassembled WGS sequence"/>
</dbReference>
<comment type="subcellular location">
    <subcellularLocation>
        <location evidence="1">Endomembrane system</location>
        <topology evidence="1">Multi-pass membrane protein</topology>
    </subcellularLocation>
</comment>
<dbReference type="Gene3D" id="1.20.1250.20">
    <property type="entry name" value="MFS general substrate transporter like domains"/>
    <property type="match status" value="2"/>
</dbReference>
<keyword evidence="5 7" id="KW-1133">Transmembrane helix</keyword>
<reference evidence="9 10" key="1">
    <citation type="submission" date="2014-02" db="EMBL/GenBank/DDBJ databases">
        <title>The genome sequence of the entomopathogenic fungus Metarhizium robertsii ARSEF 2575.</title>
        <authorList>
            <person name="Giuliano Garisto Donzelli B."/>
            <person name="Roe B.A."/>
            <person name="Macmil S.L."/>
            <person name="Krasnoff S.B."/>
            <person name="Gibson D.M."/>
        </authorList>
    </citation>
    <scope>NUCLEOTIDE SEQUENCE [LARGE SCALE GENOMIC DNA]</scope>
    <source>
        <strain evidence="9 10">ARSEF 2575</strain>
    </source>
</reference>
<comment type="caution">
    <text evidence="9">The sequence shown here is derived from an EMBL/GenBank/DDBJ whole genome shotgun (WGS) entry which is preliminary data.</text>
</comment>
<evidence type="ECO:0000256" key="1">
    <source>
        <dbReference type="ARBA" id="ARBA00004127"/>
    </source>
</evidence>
<dbReference type="FunFam" id="1.20.1250.20:FF:000308">
    <property type="entry name" value="MFS efflux transporter"/>
    <property type="match status" value="1"/>
</dbReference>